<dbReference type="InterPro" id="IPR018247">
    <property type="entry name" value="EF_Hand_1_Ca_BS"/>
</dbReference>
<dbReference type="RefSeq" id="WP_194508296.1">
    <property type="nucleotide sequence ID" value="NZ_JADILU010000004.1"/>
</dbReference>
<dbReference type="EMBL" id="JBHUOS010000009">
    <property type="protein sequence ID" value="MFD2916292.1"/>
    <property type="molecule type" value="Genomic_DNA"/>
</dbReference>
<dbReference type="SUPFAM" id="SSF52058">
    <property type="entry name" value="L domain-like"/>
    <property type="match status" value="1"/>
</dbReference>
<dbReference type="PANTHER" id="PTHR47566:SF1">
    <property type="entry name" value="PROTEIN NUD1"/>
    <property type="match status" value="1"/>
</dbReference>
<keyword evidence="3" id="KW-0677">Repeat</keyword>
<sequence>MRQFYSIIFLLFSFGFIQAQIIDIPDANFKNALINTNCVDLNNDGTGDVDADSNNDGEIEESEVVNITHLYLNNNAISSIEGIGYFTSLEYLWCPQNNITNVDLSLNLALRVINCEFNQLVALDVTNNLEIIYIKCNSNQIADIDLSQNILLQEFYISDNLISQIDISQNPNLGQLVIQDSNINTIFMKNGNDLNMGSLFIENCPNLQFICVDESELEAIQSRVDFYGYTNCVVNSYCSFESGGDIFTVNGNVKLDIDDNGCDINDLVYPNLKFSINSQNDNAYFVPDGSGNYFMNFGEGSFTIAPTFENLEYYNVTPSSLILDFPEDGSSISQNFCISPTENFQDLEIYIIPLNDARPGFDADYKMIYKNKGATAMTGTVEFNFDDYVVDFVSSNPNPNPNMQSFGSLEWNYANLLPFETREIFITINFNTPTDPDYPVNGGDEIGFQSVINPISSDLHEVDNITSIKQSVVNSFDPNDKTCLEGDVIREAMVGEYLRYKIRFENTGTASAINVVVKDDIDMSKFDINTLVPLDASHDFITRIQNTNEVEFIFENINLPFDDANNDGYVTFKIKTLETLVIGDTFSNDAEIYFDFNFPIITNDYMITVEENLSVDDQELSASVKLYPNPVNDKLHISSEVNIEKASIYDINGHLLQSIVFYRNEIQRTINLQKLALGVYVVKLSSENGELTQKFIKE</sequence>
<dbReference type="InterPro" id="IPR001611">
    <property type="entry name" value="Leu-rich_rpt"/>
</dbReference>
<dbReference type="InterPro" id="IPR047589">
    <property type="entry name" value="DUF11_rpt"/>
</dbReference>
<name>A0ABW5ZX27_9FLAO</name>
<keyword evidence="2" id="KW-0732">Signal</keyword>
<dbReference type="NCBIfam" id="TIGR01451">
    <property type="entry name" value="B_ant_repeat"/>
    <property type="match status" value="1"/>
</dbReference>
<feature type="domain" description="DUF7619" evidence="5">
    <location>
        <begin position="477"/>
        <end position="606"/>
    </location>
</feature>
<dbReference type="InterPro" id="IPR052574">
    <property type="entry name" value="CDIRP"/>
</dbReference>
<dbReference type="PANTHER" id="PTHR47566">
    <property type="match status" value="1"/>
</dbReference>
<dbReference type="Proteomes" id="UP001597548">
    <property type="component" value="Unassembled WGS sequence"/>
</dbReference>
<proteinExistence type="predicted"/>
<keyword evidence="1" id="KW-0433">Leucine-rich repeat</keyword>
<evidence type="ECO:0000259" key="4">
    <source>
        <dbReference type="Pfam" id="PF18962"/>
    </source>
</evidence>
<dbReference type="NCBIfam" id="TIGR04183">
    <property type="entry name" value="Por_Secre_tail"/>
    <property type="match status" value="1"/>
</dbReference>
<keyword evidence="7" id="KW-1185">Reference proteome</keyword>
<evidence type="ECO:0000313" key="6">
    <source>
        <dbReference type="EMBL" id="MFD2916292.1"/>
    </source>
</evidence>
<evidence type="ECO:0000259" key="5">
    <source>
        <dbReference type="Pfam" id="PF24595"/>
    </source>
</evidence>
<dbReference type="Pfam" id="PF24595">
    <property type="entry name" value="DUF7619"/>
    <property type="match status" value="1"/>
</dbReference>
<evidence type="ECO:0000256" key="1">
    <source>
        <dbReference type="ARBA" id="ARBA00022614"/>
    </source>
</evidence>
<protein>
    <submittedName>
        <fullName evidence="6">T9SS type A sorting domain-containing protein</fullName>
    </submittedName>
</protein>
<reference evidence="7" key="1">
    <citation type="journal article" date="2019" name="Int. J. Syst. Evol. Microbiol.">
        <title>The Global Catalogue of Microorganisms (GCM) 10K type strain sequencing project: providing services to taxonomists for standard genome sequencing and annotation.</title>
        <authorList>
            <consortium name="The Broad Institute Genomics Platform"/>
            <consortium name="The Broad Institute Genome Sequencing Center for Infectious Disease"/>
            <person name="Wu L."/>
            <person name="Ma J."/>
        </authorList>
    </citation>
    <scope>NUCLEOTIDE SEQUENCE [LARGE SCALE GENOMIC DNA]</scope>
    <source>
        <strain evidence="7">KCTC 32514</strain>
    </source>
</reference>
<dbReference type="InterPro" id="IPR032675">
    <property type="entry name" value="LRR_dom_sf"/>
</dbReference>
<feature type="domain" description="Secretion system C-terminal sorting" evidence="4">
    <location>
        <begin position="626"/>
        <end position="696"/>
    </location>
</feature>
<dbReference type="Pfam" id="PF12799">
    <property type="entry name" value="LRR_4"/>
    <property type="match status" value="1"/>
</dbReference>
<dbReference type="InterPro" id="IPR026444">
    <property type="entry name" value="Secre_tail"/>
</dbReference>
<dbReference type="PROSITE" id="PS51450">
    <property type="entry name" value="LRR"/>
    <property type="match status" value="1"/>
</dbReference>
<organism evidence="6 7">
    <name type="scientific">Psychroserpens luteus</name>
    <dbReference type="NCBI Taxonomy" id="1434066"/>
    <lineage>
        <taxon>Bacteria</taxon>
        <taxon>Pseudomonadati</taxon>
        <taxon>Bacteroidota</taxon>
        <taxon>Flavobacteriia</taxon>
        <taxon>Flavobacteriales</taxon>
        <taxon>Flavobacteriaceae</taxon>
        <taxon>Psychroserpens</taxon>
    </lineage>
</organism>
<evidence type="ECO:0000313" key="7">
    <source>
        <dbReference type="Proteomes" id="UP001597548"/>
    </source>
</evidence>
<gene>
    <name evidence="6" type="ORF">ACFS29_11620</name>
</gene>
<dbReference type="InterPro" id="IPR025875">
    <property type="entry name" value="Leu-rich_rpt_4"/>
</dbReference>
<dbReference type="Pfam" id="PF18962">
    <property type="entry name" value="Por_Secre_tail"/>
    <property type="match status" value="1"/>
</dbReference>
<evidence type="ECO:0000256" key="3">
    <source>
        <dbReference type="ARBA" id="ARBA00022737"/>
    </source>
</evidence>
<accession>A0ABW5ZX27</accession>
<dbReference type="PROSITE" id="PS00018">
    <property type="entry name" value="EF_HAND_1"/>
    <property type="match status" value="1"/>
</dbReference>
<dbReference type="Gene3D" id="3.80.10.10">
    <property type="entry name" value="Ribonuclease Inhibitor"/>
    <property type="match status" value="1"/>
</dbReference>
<dbReference type="InterPro" id="IPR055353">
    <property type="entry name" value="DUF7619"/>
</dbReference>
<evidence type="ECO:0000256" key="2">
    <source>
        <dbReference type="ARBA" id="ARBA00022729"/>
    </source>
</evidence>
<comment type="caution">
    <text evidence="6">The sequence shown here is derived from an EMBL/GenBank/DDBJ whole genome shotgun (WGS) entry which is preliminary data.</text>
</comment>